<proteinExistence type="predicted"/>
<dbReference type="Proteomes" id="UP000422569">
    <property type="component" value="Chromosome"/>
</dbReference>
<dbReference type="RefSeq" id="WP_016921795.1">
    <property type="nucleotide sequence ID" value="NZ_CP044331.1"/>
</dbReference>
<dbReference type="SMART" id="SM00267">
    <property type="entry name" value="GGDEF"/>
    <property type="match status" value="1"/>
</dbReference>
<dbReference type="InterPro" id="IPR035919">
    <property type="entry name" value="EAL_sf"/>
</dbReference>
<sequence length="776" mass="85928">MRSVKIAEPVDSDAAADDIIQLVRVEKLDMALRLAPLSMGLITFGLLFLGVLFWRSDREDYILLLNFSALILTAVTLTYCKRWFDRPRPDAVAQREMFVIRTVAFLYGSIIGTISPMIYLDGDPQVRLLIATTVAGAIANCITISFLPSLAIAYLVPLVTQSLLTLAATGELFSFYVALLELLFALFLSFLTIFMSALVERRVIAQYNLEREQALTNLLLNDFEESANDWLWETDDELRLRHVSDRLSQVAARDKSALKEKPIAELFAPDGEEGVEAFTRLREAVVARRAFRDILLPVLVEGERRWWLVSGKPIVVGNSRFSGYRGVGADITIKKQAEDRLSFLVMHDALTNLPNRVCFQQRLNKASAELYAKGTPYAVLCLDLDEFKSVNDTLGHGAGDKLLQAVSYRLIKAVGPKAVVARLAGDEYAVLLSGLDAYDREKLSAACASIVSEISVPFPINDAVVNIGVSIGIAIAPQDGVQEIMRRADLALYQAKRNGKNVFRFYQADMDEEIIARRAIGAELQVAVERGEFVLYFQPLVNAASKKIQGFEALVRWKHPTRGFVSPAEFIPIAEEIGAISSLGGWVIDEACRLAVTWPTPVPVAVNISPIQFRHSDLPQIVSDALRRHELPAHRLELELTESALLESTPATQKMLHRLGEIGVRLSLDDFGTGYSSLSYLRRISFHKIKIDQSFVRNLPEDERDMSIVRAIVDIATTMGVATIAEGVETEDQSRALLAQGCHQLQGYLFSKPVPAEDVPLLLAPGSVEMNVNAVA</sequence>
<evidence type="ECO:0000313" key="5">
    <source>
        <dbReference type="EMBL" id="QGM98703.1"/>
    </source>
</evidence>
<feature type="transmembrane region" description="Helical" evidence="1">
    <location>
        <begin position="128"/>
        <end position="155"/>
    </location>
</feature>
<feature type="domain" description="EAL" evidence="3">
    <location>
        <begin position="517"/>
        <end position="767"/>
    </location>
</feature>
<dbReference type="PROSITE" id="PS50887">
    <property type="entry name" value="GGDEF"/>
    <property type="match status" value="1"/>
</dbReference>
<dbReference type="Gene3D" id="3.20.20.450">
    <property type="entry name" value="EAL domain"/>
    <property type="match status" value="1"/>
</dbReference>
<feature type="transmembrane region" description="Helical" evidence="1">
    <location>
        <begin position="61"/>
        <end position="79"/>
    </location>
</feature>
<keyword evidence="1" id="KW-0472">Membrane</keyword>
<dbReference type="Pfam" id="PF00990">
    <property type="entry name" value="GGDEF"/>
    <property type="match status" value="1"/>
</dbReference>
<dbReference type="SUPFAM" id="SSF55785">
    <property type="entry name" value="PYP-like sensor domain (PAS domain)"/>
    <property type="match status" value="1"/>
</dbReference>
<feature type="transmembrane region" description="Helical" evidence="1">
    <location>
        <begin position="99"/>
        <end position="121"/>
    </location>
</feature>
<keyword evidence="1" id="KW-0812">Transmembrane</keyword>
<dbReference type="PROSITE" id="PS50113">
    <property type="entry name" value="PAC"/>
    <property type="match status" value="1"/>
</dbReference>
<dbReference type="NCBIfam" id="TIGR00254">
    <property type="entry name" value="GGDEF"/>
    <property type="match status" value="1"/>
</dbReference>
<dbReference type="AlphaFoldDB" id="A0A6B8MBL3"/>
<evidence type="ECO:0000259" key="4">
    <source>
        <dbReference type="PROSITE" id="PS50887"/>
    </source>
</evidence>
<dbReference type="Pfam" id="PF08448">
    <property type="entry name" value="PAS_4"/>
    <property type="match status" value="1"/>
</dbReference>
<dbReference type="CDD" id="cd01949">
    <property type="entry name" value="GGDEF"/>
    <property type="match status" value="1"/>
</dbReference>
<accession>A0A6B8MBL3</accession>
<evidence type="ECO:0000313" key="6">
    <source>
        <dbReference type="Proteomes" id="UP000422569"/>
    </source>
</evidence>
<dbReference type="InterPro" id="IPR001633">
    <property type="entry name" value="EAL_dom"/>
</dbReference>
<dbReference type="InterPro" id="IPR029787">
    <property type="entry name" value="Nucleotide_cyclase"/>
</dbReference>
<dbReference type="InterPro" id="IPR013656">
    <property type="entry name" value="PAS_4"/>
</dbReference>
<dbReference type="InterPro" id="IPR052155">
    <property type="entry name" value="Biofilm_reg_signaling"/>
</dbReference>
<dbReference type="Gene3D" id="3.30.70.270">
    <property type="match status" value="1"/>
</dbReference>
<name>A0A6B8MBL3_9HYPH</name>
<dbReference type="SMART" id="SM00052">
    <property type="entry name" value="EAL"/>
    <property type="match status" value="1"/>
</dbReference>
<dbReference type="KEGG" id="mpar:F7D14_15260"/>
<dbReference type="PANTHER" id="PTHR44757">
    <property type="entry name" value="DIGUANYLATE CYCLASE DGCP"/>
    <property type="match status" value="1"/>
</dbReference>
<feature type="transmembrane region" description="Helical" evidence="1">
    <location>
        <begin position="34"/>
        <end position="54"/>
    </location>
</feature>
<dbReference type="NCBIfam" id="TIGR00229">
    <property type="entry name" value="sensory_box"/>
    <property type="match status" value="1"/>
</dbReference>
<keyword evidence="6" id="KW-1185">Reference proteome</keyword>
<reference evidence="5 6" key="1">
    <citation type="submission" date="2019-09" db="EMBL/GenBank/DDBJ databases">
        <title>Isolation and complete genome sequencing of Methylocystis species.</title>
        <authorList>
            <person name="Rumah B.L."/>
            <person name="Stead C.E."/>
            <person name="Stevens B.C."/>
            <person name="Minton N.P."/>
            <person name="Grosse-Honebrink A."/>
            <person name="Zhang Y."/>
        </authorList>
    </citation>
    <scope>NUCLEOTIDE SEQUENCE [LARGE SCALE GENOMIC DNA]</scope>
    <source>
        <strain evidence="5 6">BRCS2</strain>
    </source>
</reference>
<dbReference type="InterPro" id="IPR000014">
    <property type="entry name" value="PAS"/>
</dbReference>
<dbReference type="Gene3D" id="3.30.450.20">
    <property type="entry name" value="PAS domain"/>
    <property type="match status" value="1"/>
</dbReference>
<feature type="domain" description="GGDEF" evidence="4">
    <location>
        <begin position="375"/>
        <end position="508"/>
    </location>
</feature>
<keyword evidence="1" id="KW-1133">Transmembrane helix</keyword>
<dbReference type="CDD" id="cd00130">
    <property type="entry name" value="PAS"/>
    <property type="match status" value="1"/>
</dbReference>
<dbReference type="CDD" id="cd01948">
    <property type="entry name" value="EAL"/>
    <property type="match status" value="1"/>
</dbReference>
<dbReference type="InterPro" id="IPR043128">
    <property type="entry name" value="Rev_trsase/Diguanyl_cyclase"/>
</dbReference>
<feature type="transmembrane region" description="Helical" evidence="1">
    <location>
        <begin position="175"/>
        <end position="199"/>
    </location>
</feature>
<organism evidence="5 6">
    <name type="scientific">Methylocystis parvus</name>
    <dbReference type="NCBI Taxonomy" id="134"/>
    <lineage>
        <taxon>Bacteria</taxon>
        <taxon>Pseudomonadati</taxon>
        <taxon>Pseudomonadota</taxon>
        <taxon>Alphaproteobacteria</taxon>
        <taxon>Hyphomicrobiales</taxon>
        <taxon>Methylocystaceae</taxon>
        <taxon>Methylocystis</taxon>
    </lineage>
</organism>
<feature type="domain" description="PAC" evidence="2">
    <location>
        <begin position="289"/>
        <end position="343"/>
    </location>
</feature>
<dbReference type="InterPro" id="IPR000700">
    <property type="entry name" value="PAS-assoc_C"/>
</dbReference>
<evidence type="ECO:0000259" key="2">
    <source>
        <dbReference type="PROSITE" id="PS50113"/>
    </source>
</evidence>
<protein>
    <submittedName>
        <fullName evidence="5">EAL domain-containing protein</fullName>
    </submittedName>
</protein>
<dbReference type="InterPro" id="IPR035965">
    <property type="entry name" value="PAS-like_dom_sf"/>
</dbReference>
<dbReference type="SUPFAM" id="SSF141868">
    <property type="entry name" value="EAL domain-like"/>
    <property type="match status" value="1"/>
</dbReference>
<dbReference type="PROSITE" id="PS50883">
    <property type="entry name" value="EAL"/>
    <property type="match status" value="1"/>
</dbReference>
<evidence type="ECO:0000259" key="3">
    <source>
        <dbReference type="PROSITE" id="PS50883"/>
    </source>
</evidence>
<evidence type="ECO:0000256" key="1">
    <source>
        <dbReference type="SAM" id="Phobius"/>
    </source>
</evidence>
<dbReference type="Pfam" id="PF00563">
    <property type="entry name" value="EAL"/>
    <property type="match status" value="1"/>
</dbReference>
<dbReference type="SUPFAM" id="SSF55073">
    <property type="entry name" value="Nucleotide cyclase"/>
    <property type="match status" value="1"/>
</dbReference>
<gene>
    <name evidence="5" type="ORF">F7D14_15260</name>
</gene>
<dbReference type="PANTHER" id="PTHR44757:SF10">
    <property type="entry name" value="MEMBRANE PROTEIN"/>
    <property type="match status" value="1"/>
</dbReference>
<dbReference type="InterPro" id="IPR000160">
    <property type="entry name" value="GGDEF_dom"/>
</dbReference>
<dbReference type="EMBL" id="CP044331">
    <property type="protein sequence ID" value="QGM98703.1"/>
    <property type="molecule type" value="Genomic_DNA"/>
</dbReference>